<dbReference type="Pfam" id="PF00662">
    <property type="entry name" value="Proton_antipo_N"/>
    <property type="match status" value="1"/>
</dbReference>
<organism evidence="12 13">
    <name type="scientific">Anaerobacterium chartisolvens</name>
    <dbReference type="NCBI Taxonomy" id="1297424"/>
    <lineage>
        <taxon>Bacteria</taxon>
        <taxon>Bacillati</taxon>
        <taxon>Bacillota</taxon>
        <taxon>Clostridia</taxon>
        <taxon>Eubacteriales</taxon>
        <taxon>Oscillospiraceae</taxon>
        <taxon>Anaerobacterium</taxon>
    </lineage>
</organism>
<keyword evidence="13" id="KW-1185">Reference proteome</keyword>
<comment type="similarity">
    <text evidence="2">Belongs to the CPA3 antiporters (TC 2.A.63) subunit A family.</text>
</comment>
<dbReference type="InterPro" id="IPR052175">
    <property type="entry name" value="ComplexI-like_HydComp"/>
</dbReference>
<evidence type="ECO:0000259" key="10">
    <source>
        <dbReference type="Pfam" id="PF00361"/>
    </source>
</evidence>
<feature type="transmembrane region" description="Helical" evidence="9">
    <location>
        <begin position="281"/>
        <end position="300"/>
    </location>
</feature>
<gene>
    <name evidence="12" type="ORF">DFR58_10995</name>
</gene>
<feature type="transmembrane region" description="Helical" evidence="9">
    <location>
        <begin position="130"/>
        <end position="149"/>
    </location>
</feature>
<keyword evidence="4 8" id="KW-0812">Transmembrane</keyword>
<dbReference type="RefSeq" id="WP_114297597.1">
    <property type="nucleotide sequence ID" value="NZ_QPJT01000009.1"/>
</dbReference>
<dbReference type="PANTHER" id="PTHR42682:SF5">
    <property type="entry name" value="HYDROGENASE-4 COMPONENT F"/>
    <property type="match status" value="1"/>
</dbReference>
<dbReference type="PRINTS" id="PR01437">
    <property type="entry name" value="NUOXDRDTASE4"/>
</dbReference>
<name>A0A369B8E9_9FIRM</name>
<dbReference type="OrthoDB" id="9807568at2"/>
<feature type="transmembrane region" description="Helical" evidence="9">
    <location>
        <begin position="248"/>
        <end position="269"/>
    </location>
</feature>
<dbReference type="PANTHER" id="PTHR42682">
    <property type="entry name" value="HYDROGENASE-4 COMPONENT F"/>
    <property type="match status" value="1"/>
</dbReference>
<feature type="transmembrane region" description="Helical" evidence="9">
    <location>
        <begin position="161"/>
        <end position="181"/>
    </location>
</feature>
<evidence type="ECO:0000259" key="11">
    <source>
        <dbReference type="Pfam" id="PF00662"/>
    </source>
</evidence>
<evidence type="ECO:0000313" key="13">
    <source>
        <dbReference type="Proteomes" id="UP000253034"/>
    </source>
</evidence>
<evidence type="ECO:0000256" key="8">
    <source>
        <dbReference type="RuleBase" id="RU000320"/>
    </source>
</evidence>
<accession>A0A369B8E9</accession>
<evidence type="ECO:0000256" key="3">
    <source>
        <dbReference type="ARBA" id="ARBA00022475"/>
    </source>
</evidence>
<dbReference type="GO" id="GO:0042773">
    <property type="term" value="P:ATP synthesis coupled electron transport"/>
    <property type="evidence" value="ECO:0007669"/>
    <property type="project" value="InterPro"/>
</dbReference>
<comment type="subcellular location">
    <subcellularLocation>
        <location evidence="1">Cell membrane</location>
        <topology evidence="1">Multi-pass membrane protein</topology>
    </subcellularLocation>
    <subcellularLocation>
        <location evidence="8">Membrane</location>
        <topology evidence="8">Multi-pass membrane protein</topology>
    </subcellularLocation>
</comment>
<evidence type="ECO:0000256" key="9">
    <source>
        <dbReference type="SAM" id="Phobius"/>
    </source>
</evidence>
<keyword evidence="6" id="KW-0560">Oxidoreductase</keyword>
<feature type="domain" description="NADH-Ubiquinone oxidoreductase (complex I) chain 5 N-terminal" evidence="11">
    <location>
        <begin position="63"/>
        <end position="94"/>
    </location>
</feature>
<dbReference type="GO" id="GO:0005886">
    <property type="term" value="C:plasma membrane"/>
    <property type="evidence" value="ECO:0007669"/>
    <property type="project" value="UniProtKB-SubCell"/>
</dbReference>
<dbReference type="EMBL" id="QPJT01000009">
    <property type="protein sequence ID" value="RCX16868.1"/>
    <property type="molecule type" value="Genomic_DNA"/>
</dbReference>
<reference evidence="12 13" key="1">
    <citation type="submission" date="2018-07" db="EMBL/GenBank/DDBJ databases">
        <title>Genomic Encyclopedia of Type Strains, Phase IV (KMG-IV): sequencing the most valuable type-strain genomes for metagenomic binning, comparative biology and taxonomic classification.</title>
        <authorList>
            <person name="Goeker M."/>
        </authorList>
    </citation>
    <scope>NUCLEOTIDE SEQUENCE [LARGE SCALE GENOMIC DNA]</scope>
    <source>
        <strain evidence="12 13">DSM 27016</strain>
    </source>
</reference>
<feature type="transmembrane region" description="Helical" evidence="9">
    <location>
        <begin position="452"/>
        <end position="474"/>
    </location>
</feature>
<evidence type="ECO:0000256" key="2">
    <source>
        <dbReference type="ARBA" id="ARBA00008483"/>
    </source>
</evidence>
<dbReference type="GO" id="GO:0016491">
    <property type="term" value="F:oxidoreductase activity"/>
    <property type="evidence" value="ECO:0007669"/>
    <property type="project" value="UniProtKB-KW"/>
</dbReference>
<proteinExistence type="inferred from homology"/>
<dbReference type="InterPro" id="IPR001516">
    <property type="entry name" value="Proton_antipo_N"/>
</dbReference>
<evidence type="ECO:0000313" key="12">
    <source>
        <dbReference type="EMBL" id="RCX16868.1"/>
    </source>
</evidence>
<feature type="transmembrane region" description="Helical" evidence="9">
    <location>
        <begin position="107"/>
        <end position="124"/>
    </location>
</feature>
<dbReference type="InterPro" id="IPR001750">
    <property type="entry name" value="ND/Mrp_TM"/>
</dbReference>
<feature type="transmembrane region" description="Helical" evidence="9">
    <location>
        <begin position="413"/>
        <end position="432"/>
    </location>
</feature>
<keyword evidence="5 9" id="KW-1133">Transmembrane helix</keyword>
<dbReference type="Pfam" id="PF00361">
    <property type="entry name" value="Proton_antipo_M"/>
    <property type="match status" value="1"/>
</dbReference>
<dbReference type="AlphaFoldDB" id="A0A369B8E9"/>
<dbReference type="Proteomes" id="UP000253034">
    <property type="component" value="Unassembled WGS sequence"/>
</dbReference>
<keyword evidence="3" id="KW-1003">Cell membrane</keyword>
<feature type="transmembrane region" description="Helical" evidence="9">
    <location>
        <begin position="28"/>
        <end position="49"/>
    </location>
</feature>
<sequence>MYILLLMIIPLISCGLFWTTNKKNVINTINACGAASLLVVSIIVIWDVLRNEFVSPAFFNNIFYIDALSALILFVTVSVVFLASVFSIGYMNEELKRGVINIRRLKLYYSLLHVFVFTMILTVSTQNMGLMWIAVEATTLASAFLVGFYSNKKSIEAAWKYIIICSVGIAFAMLGTVMLYYSSVHSLGESAQGLNWQYLFQSSDRLQGSILRISFIFILVGFGTKVGLAPMHTWLPDAHSQAPSPISALLSGVLLNTAMYSIIRVMAIVNRNAGSNMFTGRLLMALGIISIGTAAVFILVQKDFKRILAYSSIEHMGIIALGLGMLSPLSVFGALYHVLNHAFTKSMLFLASGSIYLKYETKIINKVQGIFKIMPVTGTAFMLGLFAITGMPPFGIFSSELNIIMASFNGKKYIIAGLLLLFLALIFAGFAAQMFRMFYGRPLSKETHQGEINWPGTAVLVILLLIITVTGLYLPYPVNELINRARDIILLPAGG</sequence>
<feature type="transmembrane region" description="Helical" evidence="9">
    <location>
        <begin position="6"/>
        <end position="21"/>
    </location>
</feature>
<evidence type="ECO:0000256" key="1">
    <source>
        <dbReference type="ARBA" id="ARBA00004651"/>
    </source>
</evidence>
<dbReference type="InterPro" id="IPR003918">
    <property type="entry name" value="NADH_UbQ_OxRdtase"/>
</dbReference>
<feature type="domain" description="NADH:quinone oxidoreductase/Mrp antiporter transmembrane" evidence="10">
    <location>
        <begin position="127"/>
        <end position="418"/>
    </location>
</feature>
<evidence type="ECO:0000256" key="4">
    <source>
        <dbReference type="ARBA" id="ARBA00022692"/>
    </source>
</evidence>
<keyword evidence="7 9" id="KW-0472">Membrane</keyword>
<evidence type="ECO:0000256" key="7">
    <source>
        <dbReference type="ARBA" id="ARBA00023136"/>
    </source>
</evidence>
<feature type="transmembrane region" description="Helical" evidence="9">
    <location>
        <begin position="369"/>
        <end position="393"/>
    </location>
</feature>
<feature type="transmembrane region" description="Helical" evidence="9">
    <location>
        <begin position="61"/>
        <end position="86"/>
    </location>
</feature>
<evidence type="ECO:0000256" key="5">
    <source>
        <dbReference type="ARBA" id="ARBA00022989"/>
    </source>
</evidence>
<evidence type="ECO:0000256" key="6">
    <source>
        <dbReference type="ARBA" id="ARBA00023002"/>
    </source>
</evidence>
<dbReference type="GO" id="GO:0008137">
    <property type="term" value="F:NADH dehydrogenase (ubiquinone) activity"/>
    <property type="evidence" value="ECO:0007669"/>
    <property type="project" value="InterPro"/>
</dbReference>
<feature type="transmembrane region" description="Helical" evidence="9">
    <location>
        <begin position="209"/>
        <end position="228"/>
    </location>
</feature>
<protein>
    <submittedName>
        <fullName evidence="12">Hydrogenase-4 component F</fullName>
    </submittedName>
</protein>
<comment type="caution">
    <text evidence="12">The sequence shown here is derived from an EMBL/GenBank/DDBJ whole genome shotgun (WGS) entry which is preliminary data.</text>
</comment>